<dbReference type="GO" id="GO:0009116">
    <property type="term" value="P:nucleoside metabolic process"/>
    <property type="evidence" value="ECO:0007669"/>
    <property type="project" value="InterPro"/>
</dbReference>
<protein>
    <recommendedName>
        <fullName evidence="3">Nucleoside phosphorylase domain-containing protein</fullName>
    </recommendedName>
</protein>
<evidence type="ECO:0008006" key="3">
    <source>
        <dbReference type="Google" id="ProtNLM"/>
    </source>
</evidence>
<dbReference type="Proteomes" id="UP000711996">
    <property type="component" value="Unassembled WGS sequence"/>
</dbReference>
<proteinExistence type="predicted"/>
<dbReference type="GO" id="GO:0003824">
    <property type="term" value="F:catalytic activity"/>
    <property type="evidence" value="ECO:0007669"/>
    <property type="project" value="InterPro"/>
</dbReference>
<dbReference type="PANTHER" id="PTHR46082">
    <property type="entry name" value="ATP/GTP-BINDING PROTEIN-RELATED"/>
    <property type="match status" value="1"/>
</dbReference>
<name>A0A9P5ES60_COLSI</name>
<accession>A0A9P5ES60</accession>
<dbReference type="SUPFAM" id="SSF52540">
    <property type="entry name" value="P-loop containing nucleoside triphosphate hydrolases"/>
    <property type="match status" value="1"/>
</dbReference>
<sequence length="566" mass="63759">MATRSAAAAKPILSHDDYTVGWISALPLELAAARAMLDEEHPPLPPLSRQDDNIYTLGAIGKHNVVMACLPSGKMGNNSAAAIATQMRTTFPALRFGLMVGIGGGCPSAEHDIRLGDVVVSKPGKNDGGVIQYDFGLTDKEGRFVRNGVLNAPPTVLLNAVSATEAAHKLSKARIQNHLCAFELYTQKENKTQIALEYAYQALERGFHVFWVNCTTFKTLKSDYEVLLQIMMAKKRHDNEEDRTAVLRWLEDHENWVLIFDNAEDAKFPYGDWIPGSNGTPSQRRILFTTRDERLADAIANVKESVPLMDTTESVDLFNANHSQILRRTGEKDIIALVKRLGNLPLAITLASAYLREYPWITMEEYLELLQDFSERSKLFGYKPSFSNYNHSIMSIWEASFIKVQADNPRAADMLTVLGFLENDRIRFTDLEHASENMQMDKLNFLEDITTIRQSIGLLRSLALIYFDGKYLSLHPLVHQWLQARLSKHDLIASAIAALRVIYNASLTLIFPYNHDCLPINSKWYGHARFALRAVEQQSVAQFEVHEECYLLIICLLSAQARTQAR</sequence>
<dbReference type="InterPro" id="IPR027417">
    <property type="entry name" value="P-loop_NTPase"/>
</dbReference>
<dbReference type="GO" id="GO:0043531">
    <property type="term" value="F:ADP binding"/>
    <property type="evidence" value="ECO:0007669"/>
    <property type="project" value="InterPro"/>
</dbReference>
<dbReference type="Gene3D" id="3.40.50.1580">
    <property type="entry name" value="Nucleoside phosphorylase domain"/>
    <property type="match status" value="1"/>
</dbReference>
<comment type="caution">
    <text evidence="1">The sequence shown here is derived from an EMBL/GenBank/DDBJ whole genome shotgun (WGS) entry which is preliminary data.</text>
</comment>
<keyword evidence="2" id="KW-1185">Reference proteome</keyword>
<dbReference type="InterPro" id="IPR053137">
    <property type="entry name" value="NLR-like"/>
</dbReference>
<dbReference type="SUPFAM" id="SSF53167">
    <property type="entry name" value="Purine and uridine phosphorylases"/>
    <property type="match status" value="1"/>
</dbReference>
<organism evidence="1 2">
    <name type="scientific">Colletotrichum siamense</name>
    <name type="common">Anthracnose fungus</name>
    <dbReference type="NCBI Taxonomy" id="690259"/>
    <lineage>
        <taxon>Eukaryota</taxon>
        <taxon>Fungi</taxon>
        <taxon>Dikarya</taxon>
        <taxon>Ascomycota</taxon>
        <taxon>Pezizomycotina</taxon>
        <taxon>Sordariomycetes</taxon>
        <taxon>Hypocreomycetidae</taxon>
        <taxon>Glomerellales</taxon>
        <taxon>Glomerellaceae</taxon>
        <taxon>Colletotrichum</taxon>
        <taxon>Colletotrichum gloeosporioides species complex</taxon>
    </lineage>
</organism>
<evidence type="ECO:0000313" key="1">
    <source>
        <dbReference type="EMBL" id="KAF4858537.1"/>
    </source>
</evidence>
<dbReference type="InterPro" id="IPR035994">
    <property type="entry name" value="Nucleoside_phosphorylase_sf"/>
</dbReference>
<dbReference type="EMBL" id="QPMT01000020">
    <property type="protein sequence ID" value="KAF4858537.1"/>
    <property type="molecule type" value="Genomic_DNA"/>
</dbReference>
<dbReference type="OrthoDB" id="1577640at2759"/>
<dbReference type="AlphaFoldDB" id="A0A9P5ES60"/>
<dbReference type="PANTHER" id="PTHR46082:SF11">
    <property type="entry name" value="AAA+ ATPASE DOMAIN-CONTAINING PROTEIN-RELATED"/>
    <property type="match status" value="1"/>
</dbReference>
<gene>
    <name evidence="1" type="ORF">CGCSCA2_v007128</name>
</gene>
<reference evidence="1" key="1">
    <citation type="submission" date="2019-06" db="EMBL/GenBank/DDBJ databases">
        <authorList>
            <person name="Gan P."/>
            <person name="Shirasu K."/>
        </authorList>
    </citation>
    <scope>NUCLEOTIDE SEQUENCE [LARGE SCALE GENOMIC DNA]</scope>
    <source>
        <strain evidence="1">CAD2</strain>
    </source>
</reference>
<evidence type="ECO:0000313" key="2">
    <source>
        <dbReference type="Proteomes" id="UP000711996"/>
    </source>
</evidence>